<evidence type="ECO:0000313" key="3">
    <source>
        <dbReference type="EMBL" id="CAH9049797.1"/>
    </source>
</evidence>
<keyword evidence="1" id="KW-0479">Metal-binding</keyword>
<gene>
    <name evidence="3" type="ORF">PSECIP111951_00036</name>
</gene>
<accession>A0ABM9GCR8</accession>
<protein>
    <recommendedName>
        <fullName evidence="2">Nitrile hydratase alpha/Thiocyanate hydrolase gamma domain-containing protein</fullName>
    </recommendedName>
</protein>
<dbReference type="EMBL" id="CAMAPD010000001">
    <property type="protein sequence ID" value="CAH9049797.1"/>
    <property type="molecule type" value="Genomic_DNA"/>
</dbReference>
<dbReference type="Proteomes" id="UP001152485">
    <property type="component" value="Unassembled WGS sequence"/>
</dbReference>
<dbReference type="Pfam" id="PF02979">
    <property type="entry name" value="NHase_alpha"/>
    <property type="match status" value="1"/>
</dbReference>
<evidence type="ECO:0000256" key="1">
    <source>
        <dbReference type="ARBA" id="ARBA00022723"/>
    </source>
</evidence>
<name>A0ABM9GCR8_9GAMM</name>
<dbReference type="InterPro" id="IPR036648">
    <property type="entry name" value="CN_Hdrase_a/SCN_Hdrase_g_sf"/>
</dbReference>
<dbReference type="RefSeq" id="WP_261591245.1">
    <property type="nucleotide sequence ID" value="NZ_CAMAPD010000001.1"/>
</dbReference>
<comment type="caution">
    <text evidence="3">The sequence shown here is derived from an EMBL/GenBank/DDBJ whole genome shotgun (WGS) entry which is preliminary data.</text>
</comment>
<dbReference type="InterPro" id="IPR004232">
    <property type="entry name" value="CN_Hdrtase_a/SCN_Hdrlase_g"/>
</dbReference>
<reference evidence="3 4" key="1">
    <citation type="submission" date="2022-07" db="EMBL/GenBank/DDBJ databases">
        <authorList>
            <person name="Criscuolo A."/>
        </authorList>
    </citation>
    <scope>NUCLEOTIDE SEQUENCE [LARGE SCALE GENOMIC DNA]</scope>
    <source>
        <strain evidence="4">CIP 111951</strain>
    </source>
</reference>
<evidence type="ECO:0000259" key="2">
    <source>
        <dbReference type="Pfam" id="PF02979"/>
    </source>
</evidence>
<proteinExistence type="predicted"/>
<evidence type="ECO:0000313" key="4">
    <source>
        <dbReference type="Proteomes" id="UP001152485"/>
    </source>
</evidence>
<organism evidence="3 4">
    <name type="scientific">Pseudoalteromonas holothuriae</name>
    <dbReference type="NCBI Taxonomy" id="2963714"/>
    <lineage>
        <taxon>Bacteria</taxon>
        <taxon>Pseudomonadati</taxon>
        <taxon>Pseudomonadota</taxon>
        <taxon>Gammaproteobacteria</taxon>
        <taxon>Alteromonadales</taxon>
        <taxon>Pseudoalteromonadaceae</taxon>
        <taxon>Pseudoalteromonas</taxon>
    </lineage>
</organism>
<feature type="domain" description="Nitrile hydratase alpha/Thiocyanate hydrolase gamma" evidence="2">
    <location>
        <begin position="27"/>
        <end position="60"/>
    </location>
</feature>
<dbReference type="Gene3D" id="3.90.330.10">
    <property type="entry name" value="Nitrile hydratase alpha /Thiocyanate hydrolase gamma"/>
    <property type="match status" value="1"/>
</dbReference>
<sequence length="154" mass="17437">MNNTPLNGDEPLLPALNLIYYWRTTWSRVIARAWADEEFNRLLMTDAKEAFKKMGYSGESNMPTEGMVDLWKLLDIEVVKPEESPNSQYLQPEGSTNGDALQYTHNGWHQAINEGLLKMKLTLTLPPKPEDDKWNALALGDYDAAGKMYPITGC</sequence>
<dbReference type="SUPFAM" id="SSF56209">
    <property type="entry name" value="Nitrile hydratase alpha chain"/>
    <property type="match status" value="1"/>
</dbReference>